<protein>
    <submittedName>
        <fullName evidence="2">GNAT family N-acetyltransferase</fullName>
    </submittedName>
</protein>
<feature type="domain" description="N-acetyltransferase" evidence="1">
    <location>
        <begin position="20"/>
        <end position="172"/>
    </location>
</feature>
<dbReference type="PANTHER" id="PTHR43415:SF3">
    <property type="entry name" value="GNAT-FAMILY ACETYLTRANSFERASE"/>
    <property type="match status" value="1"/>
</dbReference>
<dbReference type="InterPro" id="IPR016181">
    <property type="entry name" value="Acyl_CoA_acyltransferase"/>
</dbReference>
<dbReference type="Gene3D" id="3.40.630.30">
    <property type="match status" value="1"/>
</dbReference>
<accession>A0A934KJW2</accession>
<name>A0A934KJW2_9BACT</name>
<organism evidence="2 3">
    <name type="scientific">Candidatus Dormiibacter inghamiae</name>
    <dbReference type="NCBI Taxonomy" id="3127013"/>
    <lineage>
        <taxon>Bacteria</taxon>
        <taxon>Bacillati</taxon>
        <taxon>Candidatus Dormiibacterota</taxon>
        <taxon>Candidatus Dormibacteria</taxon>
        <taxon>Candidatus Dormibacterales</taxon>
        <taxon>Candidatus Dormibacteraceae</taxon>
        <taxon>Candidatus Dormiibacter</taxon>
    </lineage>
</organism>
<dbReference type="EMBL" id="JAEKNQ010000053">
    <property type="protein sequence ID" value="MBJ7604118.1"/>
    <property type="molecule type" value="Genomic_DNA"/>
</dbReference>
<dbReference type="RefSeq" id="WP_338181215.1">
    <property type="nucleotide sequence ID" value="NZ_JAEKNQ010000053.1"/>
</dbReference>
<dbReference type="AlphaFoldDB" id="A0A934KJW2"/>
<evidence type="ECO:0000313" key="3">
    <source>
        <dbReference type="Proteomes" id="UP000620075"/>
    </source>
</evidence>
<dbReference type="Pfam" id="PF13302">
    <property type="entry name" value="Acetyltransf_3"/>
    <property type="match status" value="1"/>
</dbReference>
<evidence type="ECO:0000313" key="2">
    <source>
        <dbReference type="EMBL" id="MBJ7604118.1"/>
    </source>
</evidence>
<sequence>MPRCPAEWAHVRSSHNRQQFRLRPPSEEDAPIFCDWFADLEVTMYLSRRAAPSLQLEREWLQKMATSETDIVWCIEFEDRTIGITGAHRIDWQNCHASTGTAIGDKGVWGKGIGGELMCLRRDHLFREYRLNKLKSAYLEGNEASARAQRAAGYREVGRFRQEFFRDGRWLDQIQTELLREDWEGPQR</sequence>
<comment type="caution">
    <text evidence="2">The sequence shown here is derived from an EMBL/GenBank/DDBJ whole genome shotgun (WGS) entry which is preliminary data.</text>
</comment>
<gene>
    <name evidence="2" type="ORF">JF888_13140</name>
</gene>
<dbReference type="PROSITE" id="PS51186">
    <property type="entry name" value="GNAT"/>
    <property type="match status" value="1"/>
</dbReference>
<evidence type="ECO:0000259" key="1">
    <source>
        <dbReference type="PROSITE" id="PS51186"/>
    </source>
</evidence>
<dbReference type="Proteomes" id="UP000620075">
    <property type="component" value="Unassembled WGS sequence"/>
</dbReference>
<reference evidence="2 3" key="1">
    <citation type="submission" date="2020-10" db="EMBL/GenBank/DDBJ databases">
        <title>Ca. Dormibacterota MAGs.</title>
        <authorList>
            <person name="Montgomery K."/>
        </authorList>
    </citation>
    <scope>NUCLEOTIDE SEQUENCE [LARGE SCALE GENOMIC DNA]</scope>
    <source>
        <strain evidence="2">SC8811_S16_3</strain>
    </source>
</reference>
<dbReference type="GO" id="GO:0016747">
    <property type="term" value="F:acyltransferase activity, transferring groups other than amino-acyl groups"/>
    <property type="evidence" value="ECO:0007669"/>
    <property type="project" value="InterPro"/>
</dbReference>
<dbReference type="PANTHER" id="PTHR43415">
    <property type="entry name" value="SPERMIDINE N(1)-ACETYLTRANSFERASE"/>
    <property type="match status" value="1"/>
</dbReference>
<dbReference type="InterPro" id="IPR000182">
    <property type="entry name" value="GNAT_dom"/>
</dbReference>
<proteinExistence type="predicted"/>
<dbReference type="SUPFAM" id="SSF55729">
    <property type="entry name" value="Acyl-CoA N-acyltransferases (Nat)"/>
    <property type="match status" value="1"/>
</dbReference>